<dbReference type="GO" id="GO:0042834">
    <property type="term" value="F:peptidoglycan binding"/>
    <property type="evidence" value="ECO:0007669"/>
    <property type="project" value="InterPro"/>
</dbReference>
<dbReference type="Pfam" id="PF18175">
    <property type="entry name" value="HU-CCDC81_bac_2"/>
    <property type="match status" value="1"/>
</dbReference>
<evidence type="ECO:0000313" key="4">
    <source>
        <dbReference type="Proteomes" id="UP000256708"/>
    </source>
</evidence>
<dbReference type="Gene3D" id="3.30.70.1070">
    <property type="entry name" value="Sporulation related repeat"/>
    <property type="match status" value="1"/>
</dbReference>
<name>A0A3D8LC04_9BACT</name>
<dbReference type="InterPro" id="IPR007730">
    <property type="entry name" value="SPOR-like_dom"/>
</dbReference>
<dbReference type="InterPro" id="IPR041268">
    <property type="entry name" value="HU-CCDC81_bac_2"/>
</dbReference>
<accession>A0A3D8LC04</accession>
<feature type="transmembrane region" description="Helical" evidence="1">
    <location>
        <begin position="170"/>
        <end position="190"/>
    </location>
</feature>
<organism evidence="3 4">
    <name type="scientific">Pontibacter diazotrophicus</name>
    <dbReference type="NCBI Taxonomy" id="1400979"/>
    <lineage>
        <taxon>Bacteria</taxon>
        <taxon>Pseudomonadati</taxon>
        <taxon>Bacteroidota</taxon>
        <taxon>Cytophagia</taxon>
        <taxon>Cytophagales</taxon>
        <taxon>Hymenobacteraceae</taxon>
        <taxon>Pontibacter</taxon>
    </lineage>
</organism>
<dbReference type="Pfam" id="PF18174">
    <property type="entry name" value="HU-CCDC81_bac_1"/>
    <property type="match status" value="1"/>
</dbReference>
<feature type="domain" description="SPOR" evidence="2">
    <location>
        <begin position="306"/>
        <end position="384"/>
    </location>
</feature>
<dbReference type="Proteomes" id="UP000256708">
    <property type="component" value="Unassembled WGS sequence"/>
</dbReference>
<dbReference type="OrthoDB" id="653949at2"/>
<keyword evidence="1" id="KW-0812">Transmembrane</keyword>
<protein>
    <submittedName>
        <fullName evidence="3">SPOR domain-containing protein</fullName>
    </submittedName>
</protein>
<dbReference type="EMBL" id="QRGR01000012">
    <property type="protein sequence ID" value="RDV14824.1"/>
    <property type="molecule type" value="Genomic_DNA"/>
</dbReference>
<evidence type="ECO:0000259" key="2">
    <source>
        <dbReference type="PROSITE" id="PS51724"/>
    </source>
</evidence>
<comment type="caution">
    <text evidence="3">The sequence shown here is derived from an EMBL/GenBank/DDBJ whole genome shotgun (WGS) entry which is preliminary data.</text>
</comment>
<dbReference type="AlphaFoldDB" id="A0A3D8LC04"/>
<gene>
    <name evidence="3" type="ORF">DXT99_12725</name>
</gene>
<dbReference type="Pfam" id="PF05036">
    <property type="entry name" value="SPOR"/>
    <property type="match status" value="1"/>
</dbReference>
<keyword evidence="1" id="KW-0472">Membrane</keyword>
<dbReference type="RefSeq" id="WP_115565936.1">
    <property type="nucleotide sequence ID" value="NZ_QRGR01000012.1"/>
</dbReference>
<dbReference type="SUPFAM" id="SSF110997">
    <property type="entry name" value="Sporulation related repeat"/>
    <property type="match status" value="1"/>
</dbReference>
<evidence type="ECO:0000256" key="1">
    <source>
        <dbReference type="SAM" id="Phobius"/>
    </source>
</evidence>
<evidence type="ECO:0000313" key="3">
    <source>
        <dbReference type="EMBL" id="RDV14824.1"/>
    </source>
</evidence>
<sequence>MVAKHIKSLLYDHDCVIIPEFGGLITRYVSAKINPVKHSFAPPSKKIAFNEKLVLNDGLLISTIAYQNNISKEEAQQLVTSFVQQAKTTLHAENRFELQEIGVFRYNPEHKLEFEYVEGENLLDASFGLPELVARPVRVEEPAVLRTLIKERQQEHAKEKQPLRKRLKRAYNVAAGLALAGLTGSALYFLSLQADYNLSSLNPIMLVNASYTSSNTGDITRYASGYVPVTGEERVATYAAILPQEATAVVLEQQQPALEEQTFLTADSASASLVFMPEEQQNEEVKEEVVVPVKEVKPAEPVLTINEKSGRSYIIIGGYSTTENAAVRRDAARTAGHDSKMLTPGPNSKLYRVSVADFATADEAKAVLNNYKKSFGETIWVLNY</sequence>
<reference evidence="4" key="1">
    <citation type="submission" date="2018-08" db="EMBL/GenBank/DDBJ databases">
        <authorList>
            <person name="Liu Z.-W."/>
            <person name="Du Z.-J."/>
        </authorList>
    </citation>
    <scope>NUCLEOTIDE SEQUENCE [LARGE SCALE GENOMIC DNA]</scope>
    <source>
        <strain evidence="4">H4X</strain>
    </source>
</reference>
<dbReference type="PROSITE" id="PS51724">
    <property type="entry name" value="SPOR"/>
    <property type="match status" value="1"/>
</dbReference>
<proteinExistence type="predicted"/>
<dbReference type="InterPro" id="IPR036680">
    <property type="entry name" value="SPOR-like_sf"/>
</dbReference>
<keyword evidence="1" id="KW-1133">Transmembrane helix</keyword>
<dbReference type="InterPro" id="IPR040495">
    <property type="entry name" value="HU-CCDC81_bac_1"/>
</dbReference>
<keyword evidence="4" id="KW-1185">Reference proteome</keyword>